<feature type="region of interest" description="Disordered" evidence="2">
    <location>
        <begin position="1"/>
        <end position="69"/>
    </location>
</feature>
<feature type="compositionally biased region" description="Polar residues" evidence="2">
    <location>
        <begin position="205"/>
        <end position="221"/>
    </location>
</feature>
<evidence type="ECO:0000256" key="2">
    <source>
        <dbReference type="SAM" id="MobiDB-lite"/>
    </source>
</evidence>
<dbReference type="Proteomes" id="UP000440578">
    <property type="component" value="Unassembled WGS sequence"/>
</dbReference>
<comment type="caution">
    <text evidence="3">The sequence shown here is derived from an EMBL/GenBank/DDBJ whole genome shotgun (WGS) entry which is preliminary data.</text>
</comment>
<organism evidence="3 4">
    <name type="scientific">Amphibalanus amphitrite</name>
    <name type="common">Striped barnacle</name>
    <name type="synonym">Balanus amphitrite</name>
    <dbReference type="NCBI Taxonomy" id="1232801"/>
    <lineage>
        <taxon>Eukaryota</taxon>
        <taxon>Metazoa</taxon>
        <taxon>Ecdysozoa</taxon>
        <taxon>Arthropoda</taxon>
        <taxon>Crustacea</taxon>
        <taxon>Multicrustacea</taxon>
        <taxon>Cirripedia</taxon>
        <taxon>Thoracica</taxon>
        <taxon>Thoracicalcarea</taxon>
        <taxon>Balanomorpha</taxon>
        <taxon>Balanoidea</taxon>
        <taxon>Balanidae</taxon>
        <taxon>Amphibalaninae</taxon>
        <taxon>Amphibalanus</taxon>
    </lineage>
</organism>
<evidence type="ECO:0000313" key="4">
    <source>
        <dbReference type="Proteomes" id="UP000440578"/>
    </source>
</evidence>
<reference evidence="3 4" key="1">
    <citation type="submission" date="2019-07" db="EMBL/GenBank/DDBJ databases">
        <title>Draft genome assembly of a fouling barnacle, Amphibalanus amphitrite (Darwin, 1854): The first reference genome for Thecostraca.</title>
        <authorList>
            <person name="Kim W."/>
        </authorList>
    </citation>
    <scope>NUCLEOTIDE SEQUENCE [LARGE SCALE GENOMIC DNA]</scope>
    <source>
        <strain evidence="3">SNU_AA5</strain>
        <tissue evidence="3">Soma without cirri and trophi</tissue>
    </source>
</reference>
<feature type="compositionally biased region" description="Polar residues" evidence="2">
    <location>
        <begin position="29"/>
        <end position="47"/>
    </location>
</feature>
<dbReference type="OrthoDB" id="6377156at2759"/>
<sequence length="318" mass="34668">MEKQHQHSMIRDLRSDLAASGGGDGSGATPRSSAGQLGNTALLTSDPSEQRDRHSPQTTEHPAADTSGRLQAQLAETRAQLAETLAGQEHVHAQADLIVELVSGWVAEWRAENGRLTRRVDQQADTIAALQVENRHLSEQLATLLGRAWGSLPVTAAELYPLAFDDRRPHPATLPGAGCGGHRRCEHRGGPQSFTREFEGVQFFTRSNEGPPSFIRSQNEGPPSFRDHEGPQSFTRNNEEAQPPTNKQMEGTSYARCMMPQPETRADLSRRLCVDAGCQAPRADQVPTRDGAGADHRRVGGLMGEDDRHGPGVWRAET</sequence>
<proteinExistence type="predicted"/>
<protein>
    <submittedName>
        <fullName evidence="3">Uncharacterized protein</fullName>
    </submittedName>
</protein>
<name>A0A6A4VPZ7_AMPAM</name>
<accession>A0A6A4VPZ7</accession>
<gene>
    <name evidence="3" type="ORF">FJT64_009751</name>
</gene>
<feature type="compositionally biased region" description="Basic and acidic residues" evidence="2">
    <location>
        <begin position="305"/>
        <end position="318"/>
    </location>
</feature>
<feature type="compositionally biased region" description="Basic and acidic residues" evidence="2">
    <location>
        <begin position="1"/>
        <end position="15"/>
    </location>
</feature>
<evidence type="ECO:0000313" key="3">
    <source>
        <dbReference type="EMBL" id="KAF0292238.1"/>
    </source>
</evidence>
<dbReference type="AlphaFoldDB" id="A0A6A4VPZ7"/>
<feature type="region of interest" description="Disordered" evidence="2">
    <location>
        <begin position="279"/>
        <end position="318"/>
    </location>
</feature>
<evidence type="ECO:0000256" key="1">
    <source>
        <dbReference type="SAM" id="Coils"/>
    </source>
</evidence>
<dbReference type="EMBL" id="VIIS01001828">
    <property type="protein sequence ID" value="KAF0292238.1"/>
    <property type="molecule type" value="Genomic_DNA"/>
</dbReference>
<feature type="region of interest" description="Disordered" evidence="2">
    <location>
        <begin position="205"/>
        <end position="252"/>
    </location>
</feature>
<feature type="coiled-coil region" evidence="1">
    <location>
        <begin position="120"/>
        <end position="147"/>
    </location>
</feature>
<keyword evidence="4" id="KW-1185">Reference proteome</keyword>
<keyword evidence="1" id="KW-0175">Coiled coil</keyword>